<dbReference type="PROSITE" id="PS50835">
    <property type="entry name" value="IG_LIKE"/>
    <property type="match status" value="2"/>
</dbReference>
<feature type="domain" description="Ig-like" evidence="10">
    <location>
        <begin position="138"/>
        <end position="212"/>
    </location>
</feature>
<dbReference type="GO" id="GO:0042110">
    <property type="term" value="P:T cell activation"/>
    <property type="evidence" value="ECO:0007669"/>
    <property type="project" value="UniProtKB-ARBA"/>
</dbReference>
<dbReference type="Pfam" id="PF07686">
    <property type="entry name" value="V-set"/>
    <property type="match status" value="1"/>
</dbReference>
<dbReference type="SUPFAM" id="SSF48726">
    <property type="entry name" value="Immunoglobulin"/>
    <property type="match status" value="2"/>
</dbReference>
<evidence type="ECO:0000256" key="7">
    <source>
        <dbReference type="ARBA" id="ARBA00023180"/>
    </source>
</evidence>
<dbReference type="InParanoid" id="A0A4W3GET9"/>
<comment type="subcellular location">
    <subcellularLocation>
        <location evidence="1">Membrane</location>
    </subcellularLocation>
</comment>
<name>A0A4W3GET9_CALMI</name>
<keyword evidence="3" id="KW-0732">Signal</keyword>
<dbReference type="Pfam" id="PF22705">
    <property type="entry name" value="C2-set_3"/>
    <property type="match status" value="1"/>
</dbReference>
<comment type="similarity">
    <text evidence="9">Belongs to the SKINT family.</text>
</comment>
<dbReference type="GO" id="GO:0050852">
    <property type="term" value="P:T cell receptor signaling pathway"/>
    <property type="evidence" value="ECO:0007669"/>
    <property type="project" value="TreeGrafter"/>
</dbReference>
<feature type="domain" description="Ig-like" evidence="10">
    <location>
        <begin position="21"/>
        <end position="118"/>
    </location>
</feature>
<dbReference type="GO" id="GO:0009897">
    <property type="term" value="C:external side of plasma membrane"/>
    <property type="evidence" value="ECO:0007669"/>
    <property type="project" value="TreeGrafter"/>
</dbReference>
<protein>
    <recommendedName>
        <fullName evidence="10">Ig-like domain-containing protein</fullName>
    </recommendedName>
</protein>
<evidence type="ECO:0000256" key="9">
    <source>
        <dbReference type="ARBA" id="ARBA00038221"/>
    </source>
</evidence>
<reference evidence="11" key="5">
    <citation type="submission" date="2025-09" db="UniProtKB">
        <authorList>
            <consortium name="Ensembl"/>
        </authorList>
    </citation>
    <scope>IDENTIFICATION</scope>
</reference>
<evidence type="ECO:0000256" key="6">
    <source>
        <dbReference type="ARBA" id="ARBA00023157"/>
    </source>
</evidence>
<reference evidence="12" key="1">
    <citation type="journal article" date="2006" name="Science">
        <title>Ancient noncoding elements conserved in the human genome.</title>
        <authorList>
            <person name="Venkatesh B."/>
            <person name="Kirkness E.F."/>
            <person name="Loh Y.H."/>
            <person name="Halpern A.L."/>
            <person name="Lee A.P."/>
            <person name="Johnson J."/>
            <person name="Dandona N."/>
            <person name="Viswanathan L.D."/>
            <person name="Tay A."/>
            <person name="Venter J.C."/>
            <person name="Strausberg R.L."/>
            <person name="Brenner S."/>
        </authorList>
    </citation>
    <scope>NUCLEOTIDE SEQUENCE [LARGE SCALE GENOMIC DNA]</scope>
</reference>
<dbReference type="GO" id="GO:0050863">
    <property type="term" value="P:regulation of T cell activation"/>
    <property type="evidence" value="ECO:0007669"/>
    <property type="project" value="UniProtKB-ARBA"/>
</dbReference>
<dbReference type="SMART" id="SM00409">
    <property type="entry name" value="IG"/>
    <property type="match status" value="1"/>
</dbReference>
<evidence type="ECO:0000256" key="5">
    <source>
        <dbReference type="ARBA" id="ARBA00023136"/>
    </source>
</evidence>
<dbReference type="OMA" id="VDIHICE"/>
<keyword evidence="6" id="KW-1015">Disulfide bond</keyword>
<dbReference type="GeneTree" id="ENSGT01120000271914"/>
<keyword evidence="12" id="KW-1185">Reference proteome</keyword>
<evidence type="ECO:0000256" key="2">
    <source>
        <dbReference type="ARBA" id="ARBA00022692"/>
    </source>
</evidence>
<keyword evidence="8" id="KW-0393">Immunoglobulin domain</keyword>
<dbReference type="GO" id="GO:1903037">
    <property type="term" value="P:regulation of leukocyte cell-cell adhesion"/>
    <property type="evidence" value="ECO:0007669"/>
    <property type="project" value="UniProtKB-ARBA"/>
</dbReference>
<accession>A0A4W3GET9</accession>
<dbReference type="InterPro" id="IPR003599">
    <property type="entry name" value="Ig_sub"/>
</dbReference>
<dbReference type="AlphaFoldDB" id="A0A4W3GET9"/>
<dbReference type="PANTHER" id="PTHR24100">
    <property type="entry name" value="BUTYROPHILIN"/>
    <property type="match status" value="1"/>
</dbReference>
<dbReference type="Gene3D" id="2.60.40.10">
    <property type="entry name" value="Immunoglobulins"/>
    <property type="match status" value="2"/>
</dbReference>
<evidence type="ECO:0000259" key="10">
    <source>
        <dbReference type="PROSITE" id="PS50835"/>
    </source>
</evidence>
<evidence type="ECO:0000256" key="4">
    <source>
        <dbReference type="ARBA" id="ARBA00022989"/>
    </source>
</evidence>
<dbReference type="FunFam" id="2.60.40.10:FF:000088">
    <property type="entry name" value="Butyrophilin subfamily 1 member A1"/>
    <property type="match status" value="1"/>
</dbReference>
<organism evidence="11 12">
    <name type="scientific">Callorhinchus milii</name>
    <name type="common">Ghost shark</name>
    <dbReference type="NCBI Taxonomy" id="7868"/>
    <lineage>
        <taxon>Eukaryota</taxon>
        <taxon>Metazoa</taxon>
        <taxon>Chordata</taxon>
        <taxon>Craniata</taxon>
        <taxon>Vertebrata</taxon>
        <taxon>Chondrichthyes</taxon>
        <taxon>Holocephali</taxon>
        <taxon>Chimaeriformes</taxon>
        <taxon>Callorhinchidae</taxon>
        <taxon>Callorhinchus</taxon>
    </lineage>
</organism>
<dbReference type="GO" id="GO:0005102">
    <property type="term" value="F:signaling receptor binding"/>
    <property type="evidence" value="ECO:0007669"/>
    <property type="project" value="TreeGrafter"/>
</dbReference>
<evidence type="ECO:0000256" key="3">
    <source>
        <dbReference type="ARBA" id="ARBA00022729"/>
    </source>
</evidence>
<dbReference type="FunFam" id="2.60.40.10:FF:000142">
    <property type="entry name" value="V-set domain-containing T-cell activation inhibitor 1"/>
    <property type="match status" value="1"/>
</dbReference>
<sequence length="260" mass="29749">LGVWSKETFSGPALPVPAIAGSDVVLDCKCSTDLPREGVEVRWFRTSYDSPVHLYKEGRHQLRKQDEAYRHRTQLFLKEFIYGNVSLRLGNVRVSDNGEYTCFVEYAGSNQDVLIELNVIGLGSQLWIHVDEQHSDGVRLLCESSGWFPAPKVLWFDDQGNNLTTLSNWTVREDSKGLFIVKSEIEIIRSTNKIRCLIHNSENEQEAKLQISAFSSIHFVSLWIYLVPDYPLFAIFMEECLGFCFTFVPMFSLGSQFLFT</sequence>
<dbReference type="InterPro" id="IPR036179">
    <property type="entry name" value="Ig-like_dom_sf"/>
</dbReference>
<proteinExistence type="inferred from homology"/>
<keyword evidence="4" id="KW-1133">Transmembrane helix</keyword>
<dbReference type="InterPro" id="IPR050504">
    <property type="entry name" value="IgSF_BTN/MOG"/>
</dbReference>
<evidence type="ECO:0000313" key="12">
    <source>
        <dbReference type="Proteomes" id="UP000314986"/>
    </source>
</evidence>
<reference evidence="12" key="3">
    <citation type="journal article" date="2014" name="Nature">
        <title>Elephant shark genome provides unique insights into gnathostome evolution.</title>
        <authorList>
            <consortium name="International Elephant Shark Genome Sequencing Consortium"/>
            <person name="Venkatesh B."/>
            <person name="Lee A.P."/>
            <person name="Ravi V."/>
            <person name="Maurya A.K."/>
            <person name="Lian M.M."/>
            <person name="Swann J.B."/>
            <person name="Ohta Y."/>
            <person name="Flajnik M.F."/>
            <person name="Sutoh Y."/>
            <person name="Kasahara M."/>
            <person name="Hoon S."/>
            <person name="Gangu V."/>
            <person name="Roy S.W."/>
            <person name="Irimia M."/>
            <person name="Korzh V."/>
            <person name="Kondrychyn I."/>
            <person name="Lim Z.W."/>
            <person name="Tay B.H."/>
            <person name="Tohari S."/>
            <person name="Kong K.W."/>
            <person name="Ho S."/>
            <person name="Lorente-Galdos B."/>
            <person name="Quilez J."/>
            <person name="Marques-Bonet T."/>
            <person name="Raney B.J."/>
            <person name="Ingham P.W."/>
            <person name="Tay A."/>
            <person name="Hillier L.W."/>
            <person name="Minx P."/>
            <person name="Boehm T."/>
            <person name="Wilson R.K."/>
            <person name="Brenner S."/>
            <person name="Warren W.C."/>
        </authorList>
    </citation>
    <scope>NUCLEOTIDE SEQUENCE [LARGE SCALE GENOMIC DNA]</scope>
</reference>
<keyword evidence="7" id="KW-0325">Glycoprotein</keyword>
<reference evidence="12" key="2">
    <citation type="journal article" date="2007" name="PLoS Biol.">
        <title>Survey sequencing and comparative analysis of the elephant shark (Callorhinchus milii) genome.</title>
        <authorList>
            <person name="Venkatesh B."/>
            <person name="Kirkness E.F."/>
            <person name="Loh Y.H."/>
            <person name="Halpern A.L."/>
            <person name="Lee A.P."/>
            <person name="Johnson J."/>
            <person name="Dandona N."/>
            <person name="Viswanathan L.D."/>
            <person name="Tay A."/>
            <person name="Venter J.C."/>
            <person name="Strausberg R.L."/>
            <person name="Brenner S."/>
        </authorList>
    </citation>
    <scope>NUCLEOTIDE SEQUENCE [LARGE SCALE GENOMIC DNA]</scope>
</reference>
<dbReference type="InterPro" id="IPR013106">
    <property type="entry name" value="Ig_V-set"/>
</dbReference>
<dbReference type="GO" id="GO:0001817">
    <property type="term" value="P:regulation of cytokine production"/>
    <property type="evidence" value="ECO:0007669"/>
    <property type="project" value="TreeGrafter"/>
</dbReference>
<dbReference type="InterPro" id="IPR053896">
    <property type="entry name" value="BTN3A2-like_Ig-C"/>
</dbReference>
<evidence type="ECO:0000256" key="8">
    <source>
        <dbReference type="ARBA" id="ARBA00023319"/>
    </source>
</evidence>
<dbReference type="Proteomes" id="UP000314986">
    <property type="component" value="Unassembled WGS sequence"/>
</dbReference>
<keyword evidence="5" id="KW-0472">Membrane</keyword>
<dbReference type="PANTHER" id="PTHR24100:SF130">
    <property type="entry name" value="BUTYROPHILIN-LIKE PROTEIN 9"/>
    <property type="match status" value="1"/>
</dbReference>
<dbReference type="InterPro" id="IPR013783">
    <property type="entry name" value="Ig-like_fold"/>
</dbReference>
<dbReference type="Ensembl" id="ENSCMIT00000001930.1">
    <property type="protein sequence ID" value="ENSCMIP00000001858.1"/>
    <property type="gene ID" value="ENSCMIG00000001158.1"/>
</dbReference>
<dbReference type="InterPro" id="IPR007110">
    <property type="entry name" value="Ig-like_dom"/>
</dbReference>
<evidence type="ECO:0000313" key="11">
    <source>
        <dbReference type="Ensembl" id="ENSCMIP00000001858.1"/>
    </source>
</evidence>
<keyword evidence="2" id="KW-0812">Transmembrane</keyword>
<evidence type="ECO:0000256" key="1">
    <source>
        <dbReference type="ARBA" id="ARBA00004370"/>
    </source>
</evidence>
<reference evidence="11" key="4">
    <citation type="submission" date="2025-08" db="UniProtKB">
        <authorList>
            <consortium name="Ensembl"/>
        </authorList>
    </citation>
    <scope>IDENTIFICATION</scope>
</reference>